<dbReference type="InterPro" id="IPR036412">
    <property type="entry name" value="HAD-like_sf"/>
</dbReference>
<dbReference type="KEGG" id="palw:PSAL_020050"/>
<dbReference type="EMBL" id="CP060436">
    <property type="protein sequence ID" value="QPM90765.1"/>
    <property type="molecule type" value="Genomic_DNA"/>
</dbReference>
<dbReference type="GO" id="GO:0005829">
    <property type="term" value="C:cytosol"/>
    <property type="evidence" value="ECO:0007669"/>
    <property type="project" value="TreeGrafter"/>
</dbReference>
<dbReference type="OrthoDB" id="9793014at2"/>
<protein>
    <submittedName>
        <fullName evidence="1">Uncharacterized protein</fullName>
    </submittedName>
</protein>
<evidence type="ECO:0000313" key="1">
    <source>
        <dbReference type="EMBL" id="QPM90765.1"/>
    </source>
</evidence>
<dbReference type="NCBIfam" id="TIGR01509">
    <property type="entry name" value="HAD-SF-IA-v3"/>
    <property type="match status" value="1"/>
</dbReference>
<dbReference type="Gene3D" id="1.10.150.240">
    <property type="entry name" value="Putative phosphatase, domain 2"/>
    <property type="match status" value="1"/>
</dbReference>
<proteinExistence type="predicted"/>
<sequence>MNDTAALPRLVIFDVDGTLSDSQGDIIGSMVDAFDGEGLTPPARDAILGIVGLSLDVAMPHLAPEVDAATCVRLVEGYKVAYMQRRVTAGASHSPLYAGMRELVETLAAQPGTLLGIATGKSRRGLVALLENHGLTGVFQTIQVADDHPSKPHPSMILTALAETGVAAERAVMIGDTTFDIDMAHAAGVAAIAVDWGYHPTGALAHAAGQAGTPATLLAEIDRLTKETAA</sequence>
<dbReference type="NCBIfam" id="TIGR01549">
    <property type="entry name" value="HAD-SF-IA-v1"/>
    <property type="match status" value="1"/>
</dbReference>
<dbReference type="SUPFAM" id="SSF56784">
    <property type="entry name" value="HAD-like"/>
    <property type="match status" value="1"/>
</dbReference>
<name>A0A418SKT5_9RHOB</name>
<dbReference type="SFLD" id="SFLDG01129">
    <property type="entry name" value="C1.5:_HAD__Beta-PGM__Phosphata"/>
    <property type="match status" value="1"/>
</dbReference>
<dbReference type="Proteomes" id="UP000283786">
    <property type="component" value="Chromosome"/>
</dbReference>
<dbReference type="InterPro" id="IPR041492">
    <property type="entry name" value="HAD_2"/>
</dbReference>
<dbReference type="InterPro" id="IPR006439">
    <property type="entry name" value="HAD-SF_hydro_IA"/>
</dbReference>
<dbReference type="InterPro" id="IPR050155">
    <property type="entry name" value="HAD-like_hydrolase_sf"/>
</dbReference>
<dbReference type="SFLD" id="SFLDS00003">
    <property type="entry name" value="Haloacid_Dehalogenase"/>
    <property type="match status" value="1"/>
</dbReference>
<accession>A0A418SKT5</accession>
<organism evidence="1 2">
    <name type="scientific">Pseudooceanicola algae</name>
    <dbReference type="NCBI Taxonomy" id="1537215"/>
    <lineage>
        <taxon>Bacteria</taxon>
        <taxon>Pseudomonadati</taxon>
        <taxon>Pseudomonadota</taxon>
        <taxon>Alphaproteobacteria</taxon>
        <taxon>Rhodobacterales</taxon>
        <taxon>Paracoccaceae</taxon>
        <taxon>Pseudooceanicola</taxon>
    </lineage>
</organism>
<dbReference type="GO" id="GO:0008967">
    <property type="term" value="F:phosphoglycolate phosphatase activity"/>
    <property type="evidence" value="ECO:0007669"/>
    <property type="project" value="TreeGrafter"/>
</dbReference>
<keyword evidence="2" id="KW-1185">Reference proteome</keyword>
<evidence type="ECO:0000313" key="2">
    <source>
        <dbReference type="Proteomes" id="UP000283786"/>
    </source>
</evidence>
<gene>
    <name evidence="1" type="ORF">PSAL_020050</name>
</gene>
<dbReference type="Gene3D" id="3.40.50.1000">
    <property type="entry name" value="HAD superfamily/HAD-like"/>
    <property type="match status" value="1"/>
</dbReference>
<dbReference type="PANTHER" id="PTHR43434">
    <property type="entry name" value="PHOSPHOGLYCOLATE PHOSPHATASE"/>
    <property type="match status" value="1"/>
</dbReference>
<dbReference type="InterPro" id="IPR023198">
    <property type="entry name" value="PGP-like_dom2"/>
</dbReference>
<dbReference type="InterPro" id="IPR023214">
    <property type="entry name" value="HAD_sf"/>
</dbReference>
<dbReference type="Pfam" id="PF13419">
    <property type="entry name" value="HAD_2"/>
    <property type="match status" value="1"/>
</dbReference>
<reference evidence="1 2" key="1">
    <citation type="submission" date="2020-08" db="EMBL/GenBank/DDBJ databases">
        <title>Genome sequence of Rhodobacteraceae bacterium Lw-13e.</title>
        <authorList>
            <person name="Poehlein A."/>
            <person name="Wolter L."/>
            <person name="Daniel R."/>
            <person name="Brinkhoff T."/>
        </authorList>
    </citation>
    <scope>NUCLEOTIDE SEQUENCE [LARGE SCALE GENOMIC DNA]</scope>
    <source>
        <strain evidence="1 2">Lw-13e</strain>
    </source>
</reference>
<dbReference type="PANTHER" id="PTHR43434:SF24">
    <property type="entry name" value="HYDROLASE-RELATED"/>
    <property type="match status" value="1"/>
</dbReference>
<dbReference type="RefSeq" id="WP_119837904.1">
    <property type="nucleotide sequence ID" value="NZ_CP060436.1"/>
</dbReference>
<dbReference type="AlphaFoldDB" id="A0A418SKT5"/>
<dbReference type="GO" id="GO:0006281">
    <property type="term" value="P:DNA repair"/>
    <property type="evidence" value="ECO:0007669"/>
    <property type="project" value="TreeGrafter"/>
</dbReference>